<gene>
    <name evidence="3" type="ORF">GCM10010171_63790</name>
</gene>
<keyword evidence="4" id="KW-1185">Reference proteome</keyword>
<feature type="transmembrane region" description="Helical" evidence="1">
    <location>
        <begin position="139"/>
        <end position="155"/>
    </location>
</feature>
<feature type="transmembrane region" description="Helical" evidence="1">
    <location>
        <begin position="27"/>
        <end position="45"/>
    </location>
</feature>
<dbReference type="SUPFAM" id="SSF54001">
    <property type="entry name" value="Cysteine proteinases"/>
    <property type="match status" value="1"/>
</dbReference>
<feature type="transmembrane region" description="Helical" evidence="1">
    <location>
        <begin position="116"/>
        <end position="132"/>
    </location>
</feature>
<reference evidence="3" key="2">
    <citation type="submission" date="2020-09" db="EMBL/GenBank/DDBJ databases">
        <authorList>
            <person name="Sun Q."/>
            <person name="Ohkuma M."/>
        </authorList>
    </citation>
    <scope>NUCLEOTIDE SEQUENCE</scope>
    <source>
        <strain evidence="3">JCM 3276</strain>
    </source>
</reference>
<feature type="transmembrane region" description="Helical" evidence="1">
    <location>
        <begin position="550"/>
        <end position="574"/>
    </location>
</feature>
<keyword evidence="1" id="KW-1133">Transmembrane helix</keyword>
<dbReference type="PANTHER" id="PTHR42736">
    <property type="entry name" value="PROTEIN-GLUTAMINE GAMMA-GLUTAMYLTRANSFERASE"/>
    <property type="match status" value="1"/>
</dbReference>
<evidence type="ECO:0000313" key="3">
    <source>
        <dbReference type="EMBL" id="GGS60114.1"/>
    </source>
</evidence>
<feature type="transmembrane region" description="Helical" evidence="1">
    <location>
        <begin position="161"/>
        <end position="180"/>
    </location>
</feature>
<evidence type="ECO:0000313" key="4">
    <source>
        <dbReference type="Proteomes" id="UP000660680"/>
    </source>
</evidence>
<dbReference type="RefSeq" id="WP_189214348.1">
    <property type="nucleotide sequence ID" value="NZ_BMRB01000012.1"/>
</dbReference>
<keyword evidence="1" id="KW-0812">Transmembrane</keyword>
<dbReference type="Gene3D" id="3.10.620.30">
    <property type="match status" value="1"/>
</dbReference>
<feature type="domain" description="Transglutaminase-like" evidence="2">
    <location>
        <begin position="432"/>
        <end position="500"/>
    </location>
</feature>
<accession>A0A918GUT3</accession>
<comment type="caution">
    <text evidence="3">The sequence shown here is derived from an EMBL/GenBank/DDBJ whole genome shotgun (WGS) entry which is preliminary data.</text>
</comment>
<dbReference type="EMBL" id="BMRB01000012">
    <property type="protein sequence ID" value="GGS60114.1"/>
    <property type="molecule type" value="Genomic_DNA"/>
</dbReference>
<name>A0A918GUT3_9PSEU</name>
<feature type="transmembrane region" description="Helical" evidence="1">
    <location>
        <begin position="192"/>
        <end position="210"/>
    </location>
</feature>
<dbReference type="InterPro" id="IPR038765">
    <property type="entry name" value="Papain-like_cys_pep_sf"/>
</dbReference>
<proteinExistence type="predicted"/>
<protein>
    <recommendedName>
        <fullName evidence="2">Transglutaminase-like domain-containing protein</fullName>
    </recommendedName>
</protein>
<dbReference type="InterPro" id="IPR021878">
    <property type="entry name" value="TgpA_N"/>
</dbReference>
<dbReference type="InterPro" id="IPR052901">
    <property type="entry name" value="Bact_TGase-like"/>
</dbReference>
<dbReference type="InterPro" id="IPR002931">
    <property type="entry name" value="Transglutaminase-like"/>
</dbReference>
<dbReference type="Pfam" id="PF01841">
    <property type="entry name" value="Transglut_core"/>
    <property type="match status" value="1"/>
</dbReference>
<organism evidence="3 4">
    <name type="scientific">Actinokineospora fastidiosa</name>
    <dbReference type="NCBI Taxonomy" id="1816"/>
    <lineage>
        <taxon>Bacteria</taxon>
        <taxon>Bacillati</taxon>
        <taxon>Actinomycetota</taxon>
        <taxon>Actinomycetes</taxon>
        <taxon>Pseudonocardiales</taxon>
        <taxon>Pseudonocardiaceae</taxon>
        <taxon>Actinokineospora</taxon>
    </lineage>
</organism>
<dbReference type="AlphaFoldDB" id="A0A918GUT3"/>
<dbReference type="Proteomes" id="UP000660680">
    <property type="component" value="Unassembled WGS sequence"/>
</dbReference>
<reference evidence="3" key="1">
    <citation type="journal article" date="2014" name="Int. J. Syst. Evol. Microbiol.">
        <title>Complete genome sequence of Corynebacterium casei LMG S-19264T (=DSM 44701T), isolated from a smear-ripened cheese.</title>
        <authorList>
            <consortium name="US DOE Joint Genome Institute (JGI-PGF)"/>
            <person name="Walter F."/>
            <person name="Albersmeier A."/>
            <person name="Kalinowski J."/>
            <person name="Ruckert C."/>
        </authorList>
    </citation>
    <scope>NUCLEOTIDE SEQUENCE</scope>
    <source>
        <strain evidence="3">JCM 3276</strain>
    </source>
</reference>
<dbReference type="SMART" id="SM00460">
    <property type="entry name" value="TGc"/>
    <property type="match status" value="1"/>
</dbReference>
<feature type="transmembrane region" description="Helical" evidence="1">
    <location>
        <begin position="57"/>
        <end position="76"/>
    </location>
</feature>
<evidence type="ECO:0000259" key="2">
    <source>
        <dbReference type="SMART" id="SM00460"/>
    </source>
</evidence>
<dbReference type="Pfam" id="PF11992">
    <property type="entry name" value="TgpA_N"/>
    <property type="match status" value="1"/>
</dbReference>
<evidence type="ECO:0000256" key="1">
    <source>
        <dbReference type="SAM" id="Phobius"/>
    </source>
</evidence>
<sequence>MRTRVAVGCVLLAAAWAGLLFAPVFGVGPLVVPIIAVVAVVYAVFELCARVPVLVPWRPVVALAAGLLAVVETVLWDTTAAGVPTAATVRALSAGLAESWQLTLQSTWPARDDPELLLFVPLAVLAAAVLGVEALRRPLLAVLPSLAVVALSQAYQAADGVAATVSALAYAVVVATLLGVTSGSWSARRSLVVVPTFVFALAGALLAGVLDPLDREPYRLQADRGVVPPVRTVSPLAELAGRLIDPDEPVFTYTATHPVDRWRTAVYDRFDGGTWTASPDYRRMGAELDPRVDGPVVERSADVEVPEPEGELPSQPLPVAVSGVAPLVDEDSGMLLVPGADRALAYRLTWREPAVDATALLAAAVDADAADRIPEQGPVPAGAAEWAREAVGDLRPTFQTALALEEYFREGFRLARGADLPTGSAWRHLEEFRRVKRGTSEQFAAAYVVLARALGIPARLVVGYRGAAEAGTVTVRNGDVLAWPEVAVEGVGWVPLDPTRSARTTAGGPGLAAAAERAREVLPPASELPEPQLEPTPVAEAEEPGGAFPVLPVVLALGALLLLALLAMPVAAAVRRWRRRRMGVPGAWLEARDLIRACGVPTTPGMTVRDLARTAPDQSLVDALHELAAIVDEALWSGRPGEHTARAWAVVRRIRRGLPAPARMRAALRP</sequence>
<keyword evidence="1" id="KW-0472">Membrane</keyword>
<dbReference type="PANTHER" id="PTHR42736:SF1">
    <property type="entry name" value="PROTEIN-GLUTAMINE GAMMA-GLUTAMYLTRANSFERASE"/>
    <property type="match status" value="1"/>
</dbReference>